<reference evidence="2 3" key="1">
    <citation type="submission" date="2018-02" db="EMBL/GenBank/DDBJ databases">
        <title>The genomes of Aspergillus section Nigri reveals drivers in fungal speciation.</title>
        <authorList>
            <consortium name="DOE Joint Genome Institute"/>
            <person name="Vesth T.C."/>
            <person name="Nybo J."/>
            <person name="Theobald S."/>
            <person name="Brandl J."/>
            <person name="Frisvad J.C."/>
            <person name="Nielsen K.F."/>
            <person name="Lyhne E.K."/>
            <person name="Kogle M.E."/>
            <person name="Kuo A."/>
            <person name="Riley R."/>
            <person name="Clum A."/>
            <person name="Nolan M."/>
            <person name="Lipzen A."/>
            <person name="Salamov A."/>
            <person name="Henrissat B."/>
            <person name="Wiebenga A."/>
            <person name="De vries R.P."/>
            <person name="Grigoriev I.V."/>
            <person name="Mortensen U.H."/>
            <person name="Andersen M.R."/>
            <person name="Baker S.E."/>
        </authorList>
    </citation>
    <scope>NUCLEOTIDE SEQUENCE [LARGE SCALE GENOMIC DNA]</scope>
    <source>
        <strain evidence="2 3">CBS 313.89</strain>
    </source>
</reference>
<name>A0A8G1RLE0_9EURO</name>
<keyword evidence="1" id="KW-0812">Transmembrane</keyword>
<dbReference type="EMBL" id="KZ824657">
    <property type="protein sequence ID" value="RAK75399.1"/>
    <property type="molecule type" value="Genomic_DNA"/>
</dbReference>
<gene>
    <name evidence="2" type="ORF">BO72DRAFT_170424</name>
</gene>
<evidence type="ECO:0000256" key="1">
    <source>
        <dbReference type="SAM" id="Phobius"/>
    </source>
</evidence>
<evidence type="ECO:0000313" key="3">
    <source>
        <dbReference type="Proteomes" id="UP000249789"/>
    </source>
</evidence>
<dbReference type="Proteomes" id="UP000249789">
    <property type="component" value="Unassembled WGS sequence"/>
</dbReference>
<dbReference type="VEuPathDB" id="FungiDB:BO72DRAFT_170424"/>
<accession>A0A8G1RLE0</accession>
<sequence length="90" mass="10190">MLGPIDLKQEESGLFGFSGNRTAGLSPWPHSILALLTSVLHITCLTIHRRPLQRKTYIETLKLCISILGLLVFSNSNMNWYLLISVQPRR</sequence>
<feature type="transmembrane region" description="Helical" evidence="1">
    <location>
        <begin position="28"/>
        <end position="48"/>
    </location>
</feature>
<organism evidence="2 3">
    <name type="scientific">Aspergillus fijiensis CBS 313.89</name>
    <dbReference type="NCBI Taxonomy" id="1448319"/>
    <lineage>
        <taxon>Eukaryota</taxon>
        <taxon>Fungi</taxon>
        <taxon>Dikarya</taxon>
        <taxon>Ascomycota</taxon>
        <taxon>Pezizomycotina</taxon>
        <taxon>Eurotiomycetes</taxon>
        <taxon>Eurotiomycetidae</taxon>
        <taxon>Eurotiales</taxon>
        <taxon>Aspergillaceae</taxon>
        <taxon>Aspergillus</taxon>
    </lineage>
</organism>
<proteinExistence type="predicted"/>
<dbReference type="AlphaFoldDB" id="A0A8G1RLE0"/>
<keyword evidence="3" id="KW-1185">Reference proteome</keyword>
<dbReference type="RefSeq" id="XP_040799409.1">
    <property type="nucleotide sequence ID" value="XM_040939363.1"/>
</dbReference>
<keyword evidence="1" id="KW-1133">Transmembrane helix</keyword>
<feature type="transmembrane region" description="Helical" evidence="1">
    <location>
        <begin position="60"/>
        <end position="82"/>
    </location>
</feature>
<keyword evidence="1" id="KW-0472">Membrane</keyword>
<dbReference type="GeneID" id="63856696"/>
<evidence type="ECO:0000313" key="2">
    <source>
        <dbReference type="EMBL" id="RAK75399.1"/>
    </source>
</evidence>
<protein>
    <submittedName>
        <fullName evidence="2">Uncharacterized protein</fullName>
    </submittedName>
</protein>